<reference evidence="7" key="3">
    <citation type="submission" date="2022-06" db="UniProtKB">
        <authorList>
            <consortium name="EnsemblPlants"/>
        </authorList>
    </citation>
    <scope>IDENTIFICATION</scope>
</reference>
<feature type="compositionally biased region" description="Basic residues" evidence="5">
    <location>
        <begin position="312"/>
        <end position="325"/>
    </location>
</feature>
<dbReference type="InterPro" id="IPR006564">
    <property type="entry name" value="Znf_PMZ"/>
</dbReference>
<accession>A0A8R7TFE7</accession>
<dbReference type="InterPro" id="IPR018289">
    <property type="entry name" value="MULE_transposase_dom"/>
</dbReference>
<evidence type="ECO:0000313" key="8">
    <source>
        <dbReference type="Proteomes" id="UP000015106"/>
    </source>
</evidence>
<dbReference type="PROSITE" id="PS50966">
    <property type="entry name" value="ZF_SWIM"/>
    <property type="match status" value="1"/>
</dbReference>
<protein>
    <recommendedName>
        <fullName evidence="6">SWIM-type domain-containing protein</fullName>
    </recommendedName>
</protein>
<keyword evidence="2 4" id="KW-0863">Zinc-finger</keyword>
<reference evidence="8" key="1">
    <citation type="journal article" date="2013" name="Nature">
        <title>Draft genome of the wheat A-genome progenitor Triticum urartu.</title>
        <authorList>
            <person name="Ling H.Q."/>
            <person name="Zhao S."/>
            <person name="Liu D."/>
            <person name="Wang J."/>
            <person name="Sun H."/>
            <person name="Zhang C."/>
            <person name="Fan H."/>
            <person name="Li D."/>
            <person name="Dong L."/>
            <person name="Tao Y."/>
            <person name="Gao C."/>
            <person name="Wu H."/>
            <person name="Li Y."/>
            <person name="Cui Y."/>
            <person name="Guo X."/>
            <person name="Zheng S."/>
            <person name="Wang B."/>
            <person name="Yu K."/>
            <person name="Liang Q."/>
            <person name="Yang W."/>
            <person name="Lou X."/>
            <person name="Chen J."/>
            <person name="Feng M."/>
            <person name="Jian J."/>
            <person name="Zhang X."/>
            <person name="Luo G."/>
            <person name="Jiang Y."/>
            <person name="Liu J."/>
            <person name="Wang Z."/>
            <person name="Sha Y."/>
            <person name="Zhang B."/>
            <person name="Wu H."/>
            <person name="Tang D."/>
            <person name="Shen Q."/>
            <person name="Xue P."/>
            <person name="Zou S."/>
            <person name="Wang X."/>
            <person name="Liu X."/>
            <person name="Wang F."/>
            <person name="Yang Y."/>
            <person name="An X."/>
            <person name="Dong Z."/>
            <person name="Zhang K."/>
            <person name="Zhang X."/>
            <person name="Luo M.C."/>
            <person name="Dvorak J."/>
            <person name="Tong Y."/>
            <person name="Wang J."/>
            <person name="Yang H."/>
            <person name="Li Z."/>
            <person name="Wang D."/>
            <person name="Zhang A."/>
            <person name="Wang J."/>
        </authorList>
    </citation>
    <scope>NUCLEOTIDE SEQUENCE</scope>
    <source>
        <strain evidence="8">cv. G1812</strain>
    </source>
</reference>
<dbReference type="SMART" id="SM00575">
    <property type="entry name" value="ZnF_PMZ"/>
    <property type="match status" value="1"/>
</dbReference>
<dbReference type="InterPro" id="IPR007527">
    <property type="entry name" value="Znf_SWIM"/>
</dbReference>
<sequence length="568" mass="64577">MLTAIGIDPNDCVFPIAMAVVDGENKNSWKWFMNTLKRDLNISNTAAYTIMSDKQKGLILAVEQEFSDCPHRFCVRHLYQNFNTIHKGEVLKDQLWACARSSNTEQLERNMEKLKLLSPEAHAWPDGHPPDQWCRAFFDCFCKSDTLMNNHCEVFNKYILDARELPILSMWEKIRMQLMHRMVEYARICENKWTGNICPKIMDKLQKNVKYANNCFPHRSGHGVYEVKSKSFSYEVNMLQNSCDCRRWQLTGIPCSHAATCMREERIKPETRIAACYTRDKYMKTYGHTIWPVRDKSFWEKTNGREVGAPLYKKKAGRKANKRREHPSEKEQGTRLSKHSVKMHCSHCRDPNHKRPGCPILHPALKLQPQRRNNEEDIDDPSILEHIVPEEGIPELIPTQCSETLVDELLVEEITELENFHSRRKGPLPSNAFVEEHINNIPAPRATIATRGGMAIARGRGKGRGRERGRATSSTTSTSILDDVVPTTRGRARARGTTRRASTSRVTGSISVVNDAIGASDAASNMVDDVPRASTRRPRSGGRGDGAAREREREVSNTEDCTTCSLGL</sequence>
<evidence type="ECO:0000256" key="3">
    <source>
        <dbReference type="ARBA" id="ARBA00022833"/>
    </source>
</evidence>
<dbReference type="PANTHER" id="PTHR31973:SF191">
    <property type="entry name" value="OS05G0489400 PROTEIN"/>
    <property type="match status" value="1"/>
</dbReference>
<feature type="region of interest" description="Disordered" evidence="5">
    <location>
        <begin position="312"/>
        <end position="340"/>
    </location>
</feature>
<evidence type="ECO:0000259" key="6">
    <source>
        <dbReference type="PROSITE" id="PS50966"/>
    </source>
</evidence>
<feature type="domain" description="SWIM-type" evidence="6">
    <location>
        <begin position="234"/>
        <end position="266"/>
    </location>
</feature>
<keyword evidence="3" id="KW-0862">Zinc</keyword>
<feature type="compositionally biased region" description="Basic and acidic residues" evidence="5">
    <location>
        <begin position="546"/>
        <end position="556"/>
    </location>
</feature>
<evidence type="ECO:0000313" key="7">
    <source>
        <dbReference type="EnsemblPlants" id="TuG1812G0200001940.01.T01"/>
    </source>
</evidence>
<dbReference type="AlphaFoldDB" id="A0A8R7TFE7"/>
<feature type="region of interest" description="Disordered" evidence="5">
    <location>
        <begin position="458"/>
        <end position="478"/>
    </location>
</feature>
<dbReference type="Gramene" id="TuG1812G0200001940.01.T01">
    <property type="protein sequence ID" value="TuG1812G0200001940.01.T01"/>
    <property type="gene ID" value="TuG1812G0200001940.01"/>
</dbReference>
<feature type="compositionally biased region" description="Polar residues" evidence="5">
    <location>
        <begin position="558"/>
        <end position="568"/>
    </location>
</feature>
<proteinExistence type="predicted"/>
<name>A0A8R7TFE7_TRIUA</name>
<evidence type="ECO:0000256" key="4">
    <source>
        <dbReference type="PROSITE-ProRule" id="PRU00325"/>
    </source>
</evidence>
<dbReference type="Pfam" id="PF04434">
    <property type="entry name" value="SWIM"/>
    <property type="match status" value="1"/>
</dbReference>
<evidence type="ECO:0000256" key="5">
    <source>
        <dbReference type="SAM" id="MobiDB-lite"/>
    </source>
</evidence>
<dbReference type="Proteomes" id="UP000015106">
    <property type="component" value="Chromosome 2"/>
</dbReference>
<dbReference type="Pfam" id="PF10551">
    <property type="entry name" value="MULE"/>
    <property type="match status" value="1"/>
</dbReference>
<organism evidence="7 8">
    <name type="scientific">Triticum urartu</name>
    <name type="common">Red wild einkorn</name>
    <name type="synonym">Crithodium urartu</name>
    <dbReference type="NCBI Taxonomy" id="4572"/>
    <lineage>
        <taxon>Eukaryota</taxon>
        <taxon>Viridiplantae</taxon>
        <taxon>Streptophyta</taxon>
        <taxon>Embryophyta</taxon>
        <taxon>Tracheophyta</taxon>
        <taxon>Spermatophyta</taxon>
        <taxon>Magnoliopsida</taxon>
        <taxon>Liliopsida</taxon>
        <taxon>Poales</taxon>
        <taxon>Poaceae</taxon>
        <taxon>BOP clade</taxon>
        <taxon>Pooideae</taxon>
        <taxon>Triticodae</taxon>
        <taxon>Triticeae</taxon>
        <taxon>Triticinae</taxon>
        <taxon>Triticum</taxon>
    </lineage>
</organism>
<feature type="region of interest" description="Disordered" evidence="5">
    <location>
        <begin position="524"/>
        <end position="568"/>
    </location>
</feature>
<keyword evidence="1" id="KW-0479">Metal-binding</keyword>
<evidence type="ECO:0000256" key="2">
    <source>
        <dbReference type="ARBA" id="ARBA00022771"/>
    </source>
</evidence>
<reference evidence="7" key="2">
    <citation type="submission" date="2018-03" db="EMBL/GenBank/DDBJ databases">
        <title>The Triticum urartu genome reveals the dynamic nature of wheat genome evolution.</title>
        <authorList>
            <person name="Ling H."/>
            <person name="Ma B."/>
            <person name="Shi X."/>
            <person name="Liu H."/>
            <person name="Dong L."/>
            <person name="Sun H."/>
            <person name="Cao Y."/>
            <person name="Gao Q."/>
            <person name="Zheng S."/>
            <person name="Li Y."/>
            <person name="Yu Y."/>
            <person name="Du H."/>
            <person name="Qi M."/>
            <person name="Li Y."/>
            <person name="Yu H."/>
            <person name="Cui Y."/>
            <person name="Wang N."/>
            <person name="Chen C."/>
            <person name="Wu H."/>
            <person name="Zhao Y."/>
            <person name="Zhang J."/>
            <person name="Li Y."/>
            <person name="Zhou W."/>
            <person name="Zhang B."/>
            <person name="Hu W."/>
            <person name="Eijk M."/>
            <person name="Tang J."/>
            <person name="Witsenboer H."/>
            <person name="Zhao S."/>
            <person name="Li Z."/>
            <person name="Zhang A."/>
            <person name="Wang D."/>
            <person name="Liang C."/>
        </authorList>
    </citation>
    <scope>NUCLEOTIDE SEQUENCE [LARGE SCALE GENOMIC DNA]</scope>
    <source>
        <strain evidence="7">cv. G1812</strain>
    </source>
</reference>
<evidence type="ECO:0000256" key="1">
    <source>
        <dbReference type="ARBA" id="ARBA00022723"/>
    </source>
</evidence>
<keyword evidence="8" id="KW-1185">Reference proteome</keyword>
<dbReference type="EnsemblPlants" id="TuG1812G0200001940.01.T01">
    <property type="protein sequence ID" value="TuG1812G0200001940.01.T01"/>
    <property type="gene ID" value="TuG1812G0200001940.01"/>
</dbReference>
<dbReference type="GO" id="GO:0008270">
    <property type="term" value="F:zinc ion binding"/>
    <property type="evidence" value="ECO:0007669"/>
    <property type="project" value="UniProtKB-KW"/>
</dbReference>
<dbReference type="PANTHER" id="PTHR31973">
    <property type="entry name" value="POLYPROTEIN, PUTATIVE-RELATED"/>
    <property type="match status" value="1"/>
</dbReference>